<evidence type="ECO:0000313" key="2">
    <source>
        <dbReference type="EMBL" id="MEW5290935.1"/>
    </source>
</evidence>
<dbReference type="InterPro" id="IPR025320">
    <property type="entry name" value="DUF4225"/>
</dbReference>
<proteinExistence type="predicted"/>
<protein>
    <submittedName>
        <fullName evidence="2">DUF4225 domain-containing protein</fullName>
    </submittedName>
</protein>
<evidence type="ECO:0000313" key="3">
    <source>
        <dbReference type="Proteomes" id="UP001554567"/>
    </source>
</evidence>
<dbReference type="Proteomes" id="UP001554567">
    <property type="component" value="Unassembled WGS sequence"/>
</dbReference>
<sequence length="264" mass="29446">MDNYLDRNKDRNYFLTMANLEASALASTANFVSNIHLKDGLIRMNFQDEITGFINAQISTIQNSTSDDECQQCIQNLKKEHESLSLQDRMLVTGEAVLHASVQLVNNGKFWGYVMNGVGIVLSSFQVLAGLGVFTASLGMGAVVGAGFGALLMLHGANGIEESVLNLINGKDDNEGFLKKKYIQAAEFMGFDQNVGEIAYSSMDLALSLYGIVRLVRKPQAWRLFYYLNSDFIRGFHEMSRKELFIEVYNDTISIKSIYDSNQK</sequence>
<feature type="transmembrane region" description="Helical" evidence="1">
    <location>
        <begin position="110"/>
        <end position="131"/>
    </location>
</feature>
<comment type="caution">
    <text evidence="2">The sequence shown here is derived from an EMBL/GenBank/DDBJ whole genome shotgun (WGS) entry which is preliminary data.</text>
</comment>
<organism evidence="2 3">
    <name type="scientific">Erwinia papayae</name>
    <dbReference type="NCBI Taxonomy" id="206499"/>
    <lineage>
        <taxon>Bacteria</taxon>
        <taxon>Pseudomonadati</taxon>
        <taxon>Pseudomonadota</taxon>
        <taxon>Gammaproteobacteria</taxon>
        <taxon>Enterobacterales</taxon>
        <taxon>Erwiniaceae</taxon>
        <taxon>Erwinia</taxon>
    </lineage>
</organism>
<dbReference type="RefSeq" id="WP_367168237.1">
    <property type="nucleotide sequence ID" value="NZ_JBFKZN010000009.1"/>
</dbReference>
<keyword evidence="1" id="KW-1133">Transmembrane helix</keyword>
<feature type="transmembrane region" description="Helical" evidence="1">
    <location>
        <begin position="138"/>
        <end position="157"/>
    </location>
</feature>
<dbReference type="EMBL" id="JBFKZN010000009">
    <property type="protein sequence ID" value="MEW5290935.1"/>
    <property type="molecule type" value="Genomic_DNA"/>
</dbReference>
<name>A0ABV3N546_9GAMM</name>
<gene>
    <name evidence="2" type="ORF">ABW286_17415</name>
</gene>
<accession>A0ABV3N546</accession>
<evidence type="ECO:0000256" key="1">
    <source>
        <dbReference type="SAM" id="Phobius"/>
    </source>
</evidence>
<keyword evidence="1" id="KW-0812">Transmembrane</keyword>
<dbReference type="Pfam" id="PF13988">
    <property type="entry name" value="DUF4225"/>
    <property type="match status" value="1"/>
</dbReference>
<keyword evidence="3" id="KW-1185">Reference proteome</keyword>
<keyword evidence="1" id="KW-0472">Membrane</keyword>
<reference evidence="2 3" key="1">
    <citation type="submission" date="2024-07" db="EMBL/GenBank/DDBJ databases">
        <authorList>
            <person name="Dulla G.F.J."/>
            <person name="Delorm J.G."/>
        </authorList>
    </citation>
    <scope>NUCLEOTIDE SEQUENCE [LARGE SCALE GENOMIC DNA]</scope>
    <source>
        <strain evidence="2 3">JGD 233</strain>
    </source>
</reference>